<protein>
    <submittedName>
        <fullName evidence="3">Uncharacterized protein</fullName>
    </submittedName>
</protein>
<evidence type="ECO:0000313" key="5">
    <source>
        <dbReference type="Proteomes" id="UP000663838"/>
    </source>
</evidence>
<evidence type="ECO:0000313" key="3">
    <source>
        <dbReference type="EMBL" id="CAF4839617.1"/>
    </source>
</evidence>
<reference evidence="3" key="1">
    <citation type="submission" date="2021-02" db="EMBL/GenBank/DDBJ databases">
        <authorList>
            <person name="Nowell W R."/>
        </authorList>
    </citation>
    <scope>NUCLEOTIDE SEQUENCE</scope>
</reference>
<gene>
    <name evidence="1" type="ORF">FME351_LOCUS718</name>
    <name evidence="4" type="ORF">QYT958_LOCUS38345</name>
    <name evidence="3" type="ORF">TOA249_LOCUS25951</name>
    <name evidence="2" type="ORF">TSG867_LOCUS18616</name>
</gene>
<dbReference type="EMBL" id="CAJNYU010000015">
    <property type="protein sequence ID" value="CAF3314173.1"/>
    <property type="molecule type" value="Genomic_DNA"/>
</dbReference>
<dbReference type="EMBL" id="CAJOBS010002921">
    <property type="protein sequence ID" value="CAF4839617.1"/>
    <property type="molecule type" value="Genomic_DNA"/>
</dbReference>
<sequence>MYLPIHLFIYLPMYLYADRWRICFRKIPMILSLGFAMHATERFYDFLFRKSRVPIHFQTWFSSVKSTLPSSDQLIEIKIWELGLVTRSIVPPLSR</sequence>
<name>A0A821R941_9BILA</name>
<dbReference type="EMBL" id="CAJOBR010033449">
    <property type="protein sequence ID" value="CAF5003185.1"/>
    <property type="molecule type" value="Genomic_DNA"/>
</dbReference>
<dbReference type="Proteomes" id="UP000663862">
    <property type="component" value="Unassembled WGS sequence"/>
</dbReference>
<accession>A0A821R941</accession>
<dbReference type="EMBL" id="CAJOBQ010001251">
    <property type="protein sequence ID" value="CAF4470717.1"/>
    <property type="molecule type" value="Genomic_DNA"/>
</dbReference>
<proteinExistence type="predicted"/>
<dbReference type="Proteomes" id="UP000663848">
    <property type="component" value="Unassembled WGS sequence"/>
</dbReference>
<dbReference type="Proteomes" id="UP000663869">
    <property type="component" value="Unassembled WGS sequence"/>
</dbReference>
<comment type="caution">
    <text evidence="3">The sequence shown here is derived from an EMBL/GenBank/DDBJ whole genome shotgun (WGS) entry which is preliminary data.</text>
</comment>
<evidence type="ECO:0000313" key="2">
    <source>
        <dbReference type="EMBL" id="CAF4470717.1"/>
    </source>
</evidence>
<organism evidence="3 5">
    <name type="scientific">Rotaria socialis</name>
    <dbReference type="NCBI Taxonomy" id="392032"/>
    <lineage>
        <taxon>Eukaryota</taxon>
        <taxon>Metazoa</taxon>
        <taxon>Spiralia</taxon>
        <taxon>Gnathifera</taxon>
        <taxon>Rotifera</taxon>
        <taxon>Eurotatoria</taxon>
        <taxon>Bdelloidea</taxon>
        <taxon>Philodinida</taxon>
        <taxon>Philodinidae</taxon>
        <taxon>Rotaria</taxon>
    </lineage>
</organism>
<dbReference type="Proteomes" id="UP000663838">
    <property type="component" value="Unassembled WGS sequence"/>
</dbReference>
<dbReference type="AlphaFoldDB" id="A0A821R941"/>
<evidence type="ECO:0000313" key="4">
    <source>
        <dbReference type="EMBL" id="CAF5003185.1"/>
    </source>
</evidence>
<evidence type="ECO:0000313" key="1">
    <source>
        <dbReference type="EMBL" id="CAF3314173.1"/>
    </source>
</evidence>